<dbReference type="EMBL" id="BGPR01138374">
    <property type="protein sequence ID" value="GBN62011.1"/>
    <property type="molecule type" value="Genomic_DNA"/>
</dbReference>
<sequence>TCDRLQSDLGERNTNVRTNLLKHGIETPSDKKHFVPKAQRIYAALGRQSRFHRNAQRRRSAHRVDSTVTHRGGARP</sequence>
<evidence type="ECO:0000256" key="1">
    <source>
        <dbReference type="SAM" id="MobiDB-lite"/>
    </source>
</evidence>
<feature type="region of interest" description="Disordered" evidence="1">
    <location>
        <begin position="51"/>
        <end position="76"/>
    </location>
</feature>
<protein>
    <submittedName>
        <fullName evidence="2">Uncharacterized protein</fullName>
    </submittedName>
</protein>
<name>A0A4Y2QEY7_ARAVE</name>
<evidence type="ECO:0000313" key="2">
    <source>
        <dbReference type="EMBL" id="GBN62011.1"/>
    </source>
</evidence>
<organism evidence="2 3">
    <name type="scientific">Araneus ventricosus</name>
    <name type="common">Orbweaver spider</name>
    <name type="synonym">Epeira ventricosa</name>
    <dbReference type="NCBI Taxonomy" id="182803"/>
    <lineage>
        <taxon>Eukaryota</taxon>
        <taxon>Metazoa</taxon>
        <taxon>Ecdysozoa</taxon>
        <taxon>Arthropoda</taxon>
        <taxon>Chelicerata</taxon>
        <taxon>Arachnida</taxon>
        <taxon>Araneae</taxon>
        <taxon>Araneomorphae</taxon>
        <taxon>Entelegynae</taxon>
        <taxon>Araneoidea</taxon>
        <taxon>Araneidae</taxon>
        <taxon>Araneus</taxon>
    </lineage>
</organism>
<dbReference type="Proteomes" id="UP000499080">
    <property type="component" value="Unassembled WGS sequence"/>
</dbReference>
<evidence type="ECO:0000313" key="3">
    <source>
        <dbReference type="Proteomes" id="UP000499080"/>
    </source>
</evidence>
<gene>
    <name evidence="2" type="ORF">AVEN_147231_1</name>
</gene>
<dbReference type="AlphaFoldDB" id="A0A4Y2QEY7"/>
<accession>A0A4Y2QEY7</accession>
<keyword evidence="3" id="KW-1185">Reference proteome</keyword>
<comment type="caution">
    <text evidence="2">The sequence shown here is derived from an EMBL/GenBank/DDBJ whole genome shotgun (WGS) entry which is preliminary data.</text>
</comment>
<reference evidence="2 3" key="1">
    <citation type="journal article" date="2019" name="Sci. Rep.">
        <title>Orb-weaving spider Araneus ventricosus genome elucidates the spidroin gene catalogue.</title>
        <authorList>
            <person name="Kono N."/>
            <person name="Nakamura H."/>
            <person name="Ohtoshi R."/>
            <person name="Moran D.A.P."/>
            <person name="Shinohara A."/>
            <person name="Yoshida Y."/>
            <person name="Fujiwara M."/>
            <person name="Mori M."/>
            <person name="Tomita M."/>
            <person name="Arakawa K."/>
        </authorList>
    </citation>
    <scope>NUCLEOTIDE SEQUENCE [LARGE SCALE GENOMIC DNA]</scope>
</reference>
<feature type="non-terminal residue" evidence="2">
    <location>
        <position position="1"/>
    </location>
</feature>
<proteinExistence type="predicted"/>
<feature type="compositionally biased region" description="Basic residues" evidence="1">
    <location>
        <begin position="51"/>
        <end position="61"/>
    </location>
</feature>